<dbReference type="InterPro" id="IPR007050">
    <property type="entry name" value="HTH_bacterioopsin"/>
</dbReference>
<feature type="domain" description="HTH bat-type" evidence="3">
    <location>
        <begin position="163"/>
        <end position="214"/>
    </location>
</feature>
<dbReference type="OrthoDB" id="156233at2157"/>
<evidence type="ECO:0000259" key="4">
    <source>
        <dbReference type="Pfam" id="PF15915"/>
    </source>
</evidence>
<evidence type="ECO:0000256" key="2">
    <source>
        <dbReference type="ARBA" id="ARBA00023163"/>
    </source>
</evidence>
<protein>
    <submittedName>
        <fullName evidence="5">DNA binding domain-containing protein</fullName>
    </submittedName>
</protein>
<keyword evidence="1" id="KW-0805">Transcription regulation</keyword>
<feature type="domain" description="Bacterioopsin transcriptional activator GAF and HTH associated" evidence="4">
    <location>
        <begin position="43"/>
        <end position="140"/>
    </location>
</feature>
<comment type="caution">
    <text evidence="5">The sequence shown here is derived from an EMBL/GenBank/DDBJ whole genome shotgun (WGS) entry which is preliminary data.</text>
</comment>
<keyword evidence="6" id="KW-1185">Reference proteome</keyword>
<organism evidence="5 6">
    <name type="scientific">Haloferax mucosum ATCC BAA-1512</name>
    <dbReference type="NCBI Taxonomy" id="662479"/>
    <lineage>
        <taxon>Archaea</taxon>
        <taxon>Methanobacteriati</taxon>
        <taxon>Methanobacteriota</taxon>
        <taxon>Stenosarchaea group</taxon>
        <taxon>Halobacteria</taxon>
        <taxon>Halobacteriales</taxon>
        <taxon>Haloferacaceae</taxon>
        <taxon>Haloferax</taxon>
    </lineage>
</organism>
<dbReference type="EMBL" id="AOLN01000018">
    <property type="protein sequence ID" value="ELZ91240.1"/>
    <property type="molecule type" value="Genomic_DNA"/>
</dbReference>
<evidence type="ECO:0000256" key="1">
    <source>
        <dbReference type="ARBA" id="ARBA00023015"/>
    </source>
</evidence>
<evidence type="ECO:0000313" key="5">
    <source>
        <dbReference type="EMBL" id="ELZ91240.1"/>
    </source>
</evidence>
<sequence>MGSVIAELRVSGPSAILTEDALRELPEADVRIQYQGTSEKAGLVVQDCDFDDFEAAIQSDPSIGSYECVADFSDVRVYNITAGSVSTLVSEFFADRDIQILKATSPPGDSKWRLRTRCPSRENLSEVIAECRDADNTVQLDTLYSEGNSSETDVSGCPAMTRLTDEQYDALVKAHEMGYFEIPRDTSLTQLSDTFDIGSQAMSERLRRGVNTLIGAHIQRGQGTAEAKN</sequence>
<dbReference type="Pfam" id="PF15915">
    <property type="entry name" value="BAT"/>
    <property type="match status" value="1"/>
</dbReference>
<dbReference type="Proteomes" id="UP000011550">
    <property type="component" value="Unassembled WGS sequence"/>
</dbReference>
<proteinExistence type="predicted"/>
<dbReference type="PANTHER" id="PTHR34236:SF1">
    <property type="entry name" value="DIMETHYL SULFOXIDE REDUCTASE TRANSCRIPTIONAL ACTIVATOR"/>
    <property type="match status" value="1"/>
</dbReference>
<gene>
    <name evidence="5" type="ORF">C440_13039</name>
</gene>
<dbReference type="STRING" id="662479.C440_13039"/>
<evidence type="ECO:0000313" key="6">
    <source>
        <dbReference type="Proteomes" id="UP000011550"/>
    </source>
</evidence>
<dbReference type="Pfam" id="PF04967">
    <property type="entry name" value="HTH_10"/>
    <property type="match status" value="1"/>
</dbReference>
<name>M0I374_9EURY</name>
<evidence type="ECO:0000259" key="3">
    <source>
        <dbReference type="Pfam" id="PF04967"/>
    </source>
</evidence>
<dbReference type="AlphaFoldDB" id="M0I374"/>
<dbReference type="PANTHER" id="PTHR34236">
    <property type="entry name" value="DIMETHYL SULFOXIDE REDUCTASE TRANSCRIPTIONAL ACTIVATOR"/>
    <property type="match status" value="1"/>
</dbReference>
<dbReference type="PATRIC" id="fig|662479.7.peg.2637"/>
<keyword evidence="2" id="KW-0804">Transcription</keyword>
<dbReference type="InterPro" id="IPR031803">
    <property type="entry name" value="BAT_GAF/HTH-assoc"/>
</dbReference>
<reference evidence="5 6" key="1">
    <citation type="journal article" date="2014" name="PLoS Genet.">
        <title>Phylogenetically driven sequencing of extremely halophilic archaea reveals strategies for static and dynamic osmo-response.</title>
        <authorList>
            <person name="Becker E.A."/>
            <person name="Seitzer P.M."/>
            <person name="Tritt A."/>
            <person name="Larsen D."/>
            <person name="Krusor M."/>
            <person name="Yao A.I."/>
            <person name="Wu D."/>
            <person name="Madern D."/>
            <person name="Eisen J.A."/>
            <person name="Darling A.E."/>
            <person name="Facciotti M.T."/>
        </authorList>
    </citation>
    <scope>NUCLEOTIDE SEQUENCE [LARGE SCALE GENOMIC DNA]</scope>
    <source>
        <strain evidence="5 6">ATCC BAA-1512</strain>
    </source>
</reference>
<accession>M0I374</accession>